<evidence type="ECO:0000313" key="3">
    <source>
        <dbReference type="Proteomes" id="UP000249688"/>
    </source>
</evidence>
<dbReference type="Gene3D" id="1.10.3130.20">
    <property type="entry name" value="Phycobilisome linker domain"/>
    <property type="match status" value="2"/>
</dbReference>
<dbReference type="InterPro" id="IPR038255">
    <property type="entry name" value="PBS_linker_sf"/>
</dbReference>
<dbReference type="RefSeq" id="WP_111397374.1">
    <property type="nucleotide sequence ID" value="NZ_QKYU01000006.1"/>
</dbReference>
<evidence type="ECO:0000259" key="1">
    <source>
        <dbReference type="Pfam" id="PF13946"/>
    </source>
</evidence>
<proteinExistence type="predicted"/>
<dbReference type="OrthoDB" id="7282531at2"/>
<dbReference type="InterPro" id="IPR025282">
    <property type="entry name" value="DUF4214"/>
</dbReference>
<accession>A0A2W7J8A1</accession>
<gene>
    <name evidence="2" type="ORF">C8P66_10616</name>
</gene>
<feature type="domain" description="DUF4214" evidence="1">
    <location>
        <begin position="227"/>
        <end position="289"/>
    </location>
</feature>
<dbReference type="InterPro" id="IPR038081">
    <property type="entry name" value="CalX-like_sf"/>
</dbReference>
<reference evidence="2 3" key="1">
    <citation type="submission" date="2018-06" db="EMBL/GenBank/DDBJ databases">
        <title>Genomic Encyclopedia of Archaeal and Bacterial Type Strains, Phase II (KMG-II): from individual species to whole genera.</title>
        <authorList>
            <person name="Goeker M."/>
        </authorList>
    </citation>
    <scope>NUCLEOTIDE SEQUENCE [LARGE SCALE GENOMIC DNA]</scope>
    <source>
        <strain evidence="2 3">DSM 24525</strain>
    </source>
</reference>
<dbReference type="EMBL" id="QKYU01000006">
    <property type="protein sequence ID" value="PZW48013.1"/>
    <property type="molecule type" value="Genomic_DNA"/>
</dbReference>
<dbReference type="AlphaFoldDB" id="A0A2W7J8A1"/>
<dbReference type="Gene3D" id="2.60.40.2030">
    <property type="match status" value="1"/>
</dbReference>
<dbReference type="Pfam" id="PF13946">
    <property type="entry name" value="DUF4214"/>
    <property type="match status" value="2"/>
</dbReference>
<dbReference type="SUPFAM" id="SSF141072">
    <property type="entry name" value="CalX-like"/>
    <property type="match status" value="1"/>
</dbReference>
<protein>
    <submittedName>
        <fullName evidence="2">Uncharacterized protein DUF4214</fullName>
    </submittedName>
</protein>
<comment type="caution">
    <text evidence="2">The sequence shown here is derived from an EMBL/GenBank/DDBJ whole genome shotgun (WGS) entry which is preliminary data.</text>
</comment>
<keyword evidence="3" id="KW-1185">Reference proteome</keyword>
<feature type="domain" description="DUF4214" evidence="1">
    <location>
        <begin position="339"/>
        <end position="405"/>
    </location>
</feature>
<dbReference type="Proteomes" id="UP000249688">
    <property type="component" value="Unassembled WGS sequence"/>
</dbReference>
<name>A0A2W7J8A1_9PROT</name>
<evidence type="ECO:0000313" key="2">
    <source>
        <dbReference type="EMBL" id="PZW48013.1"/>
    </source>
</evidence>
<organism evidence="2 3">
    <name type="scientific">Humitalea rosea</name>
    <dbReference type="NCBI Taxonomy" id="990373"/>
    <lineage>
        <taxon>Bacteria</taxon>
        <taxon>Pseudomonadati</taxon>
        <taxon>Pseudomonadota</taxon>
        <taxon>Alphaproteobacteria</taxon>
        <taxon>Acetobacterales</taxon>
        <taxon>Roseomonadaceae</taxon>
        <taxon>Humitalea</taxon>
    </lineage>
</organism>
<sequence length="421" mass="44868">MSFTITADPAILREGDGGTTDVRFHITSLTGPLATPAELRWTWMGAWPHSANSADLILPTDARISVAAGAVTQDFIVQVVGDQMLEWDESFAIIFAELFQIDPSFPHWGYSYYSAVSVTILNDDLPRGPPLLLRGPHDGYLILGSIGYEGVVQDRMEGRDALHILVGQTQITFADGIGVFDPTGSAAEVAHLYQAALGRTADIAGLSFWTDLLDSGRSDLAGVARLMAATDEATARFGGLDDEAFVRLLYQDTLGREGGSGELAYWTGRLGAEASRAEVLLGFSESTEHILQRLHTIGDDAAAEAWRLYHAALDRAPDAAGLAYWTAQLKSGTAALQVATGFAASAEFAQTHAGADHAGLVTQLYASMLDRAPDAEGLQFWVAQLDDGLSDGALLLALSDSMEHRAATADATHDGWVFLGG</sequence>